<gene>
    <name evidence="1" type="ORF">ACFQHR_18210</name>
</gene>
<organism evidence="1 2">
    <name type="scientific">Rufibacter roseus</name>
    <dbReference type="NCBI Taxonomy" id="1567108"/>
    <lineage>
        <taxon>Bacteria</taxon>
        <taxon>Pseudomonadati</taxon>
        <taxon>Bacteroidota</taxon>
        <taxon>Cytophagia</taxon>
        <taxon>Cytophagales</taxon>
        <taxon>Hymenobacteraceae</taxon>
        <taxon>Rufibacter</taxon>
    </lineage>
</organism>
<dbReference type="Proteomes" id="UP001596405">
    <property type="component" value="Unassembled WGS sequence"/>
</dbReference>
<accession>A0ABW2DP17</accession>
<dbReference type="RefSeq" id="WP_066621161.1">
    <property type="nucleotide sequence ID" value="NZ_JBHSYQ010000016.1"/>
</dbReference>
<comment type="caution">
    <text evidence="1">The sequence shown here is derived from an EMBL/GenBank/DDBJ whole genome shotgun (WGS) entry which is preliminary data.</text>
</comment>
<keyword evidence="2" id="KW-1185">Reference proteome</keyword>
<proteinExistence type="predicted"/>
<sequence length="208" mass="23545">MRNILPIDSDNIGGLEAVFYTASSNVVWDRFPERDGLRLQGDILLKPGTTWGMVTFTRDTPGFNMVPKRDRRGIIYTHDLKGSIPKDTPDLAELLYELQRGRYVVLHRDSNGYLKFSGSRDFTFRFEYKHDSGENPTSRNSYTAGFKSESLHPPFFYSGNFAVTDIGEGNGQSGSIRVMFNGELVKIVQPGETLNIESEFSLEFKILI</sequence>
<dbReference type="EMBL" id="JBHSYQ010000016">
    <property type="protein sequence ID" value="MFC6999576.1"/>
    <property type="molecule type" value="Genomic_DNA"/>
</dbReference>
<reference evidence="2" key="1">
    <citation type="journal article" date="2019" name="Int. J. Syst. Evol. Microbiol.">
        <title>The Global Catalogue of Microorganisms (GCM) 10K type strain sequencing project: providing services to taxonomists for standard genome sequencing and annotation.</title>
        <authorList>
            <consortium name="The Broad Institute Genomics Platform"/>
            <consortium name="The Broad Institute Genome Sequencing Center for Infectious Disease"/>
            <person name="Wu L."/>
            <person name="Ma J."/>
        </authorList>
    </citation>
    <scope>NUCLEOTIDE SEQUENCE [LARGE SCALE GENOMIC DNA]</scope>
    <source>
        <strain evidence="2">CGMCC 4.7393</strain>
    </source>
</reference>
<name>A0ABW2DP17_9BACT</name>
<protein>
    <submittedName>
        <fullName evidence="1">Uncharacterized protein</fullName>
    </submittedName>
</protein>
<evidence type="ECO:0000313" key="2">
    <source>
        <dbReference type="Proteomes" id="UP001596405"/>
    </source>
</evidence>
<evidence type="ECO:0000313" key="1">
    <source>
        <dbReference type="EMBL" id="MFC6999576.1"/>
    </source>
</evidence>